<gene>
    <name evidence="8" type="ORF">FE257_009309</name>
</gene>
<proteinExistence type="predicted"/>
<dbReference type="InterPro" id="IPR001138">
    <property type="entry name" value="Zn2Cys6_DnaBD"/>
</dbReference>
<dbReference type="PANTHER" id="PTHR37534:SF20">
    <property type="entry name" value="PRO1A C6 ZINK-FINGER PROTEIN"/>
    <property type="match status" value="1"/>
</dbReference>
<evidence type="ECO:0000256" key="2">
    <source>
        <dbReference type="ARBA" id="ARBA00023015"/>
    </source>
</evidence>
<reference evidence="8" key="1">
    <citation type="journal article" date="2019" name="Beilstein J. Org. Chem.">
        <title>Nanangenines: drimane sesquiterpenoids as the dominant metabolite cohort of a novel Australian fungus, Aspergillus nanangensis.</title>
        <authorList>
            <person name="Lacey H.J."/>
            <person name="Gilchrist C.L.M."/>
            <person name="Crombie A."/>
            <person name="Kalaitzis J.A."/>
            <person name="Vuong D."/>
            <person name="Rutledge P.J."/>
            <person name="Turner P."/>
            <person name="Pitt J.I."/>
            <person name="Lacey E."/>
            <person name="Chooi Y.H."/>
            <person name="Piggott A.M."/>
        </authorList>
    </citation>
    <scope>NUCLEOTIDE SEQUENCE</scope>
    <source>
        <strain evidence="8">MST-FP2251</strain>
    </source>
</reference>
<dbReference type="SMART" id="SM00066">
    <property type="entry name" value="GAL4"/>
    <property type="match status" value="1"/>
</dbReference>
<dbReference type="Gene3D" id="4.10.240.10">
    <property type="entry name" value="Zn(2)-C6 fungal-type DNA-binding domain"/>
    <property type="match status" value="1"/>
</dbReference>
<dbReference type="CDD" id="cd00067">
    <property type="entry name" value="GAL4"/>
    <property type="match status" value="1"/>
</dbReference>
<organism evidence="8 9">
    <name type="scientific">Aspergillus nanangensis</name>
    <dbReference type="NCBI Taxonomy" id="2582783"/>
    <lineage>
        <taxon>Eukaryota</taxon>
        <taxon>Fungi</taxon>
        <taxon>Dikarya</taxon>
        <taxon>Ascomycota</taxon>
        <taxon>Pezizomycotina</taxon>
        <taxon>Eurotiomycetes</taxon>
        <taxon>Eurotiomycetidae</taxon>
        <taxon>Eurotiales</taxon>
        <taxon>Aspergillaceae</taxon>
        <taxon>Aspergillus</taxon>
        <taxon>Aspergillus subgen. Circumdati</taxon>
    </lineage>
</organism>
<keyword evidence="4" id="KW-0804">Transcription</keyword>
<dbReference type="PROSITE" id="PS00463">
    <property type="entry name" value="ZN2_CY6_FUNGAL_1"/>
    <property type="match status" value="1"/>
</dbReference>
<dbReference type="GO" id="GO:0003677">
    <property type="term" value="F:DNA binding"/>
    <property type="evidence" value="ECO:0007669"/>
    <property type="project" value="UniProtKB-KW"/>
</dbReference>
<evidence type="ECO:0000256" key="4">
    <source>
        <dbReference type="ARBA" id="ARBA00023163"/>
    </source>
</evidence>
<dbReference type="Proteomes" id="UP001194746">
    <property type="component" value="Unassembled WGS sequence"/>
</dbReference>
<evidence type="ECO:0000256" key="3">
    <source>
        <dbReference type="ARBA" id="ARBA00023125"/>
    </source>
</evidence>
<accession>A0AAD4CK75</accession>
<dbReference type="InterPro" id="IPR036864">
    <property type="entry name" value="Zn2-C6_fun-type_DNA-bd_sf"/>
</dbReference>
<keyword evidence="3" id="KW-0238">DNA-binding</keyword>
<evidence type="ECO:0000256" key="1">
    <source>
        <dbReference type="ARBA" id="ARBA00004123"/>
    </source>
</evidence>
<keyword evidence="2" id="KW-0805">Transcription regulation</keyword>
<sequence length="621" mass="69190">MQGRTKRTGGCWTCRLRRKKCDEVHPVCGECHGLEIPCHNDETKPPWMDGGASQAQMRERIKAETKRIAARRRGRHHIESLSDGREVETTFIDVLQTRSGPAQETRSPTTTSAPVLSPSQWSGTSYQTRPDSSPDTGNDSSLAAYSTTTTSTGEASVVNETPVSSRQGTPAPSLADEETQFWIMTYLDFVIPALFPFYKPRLVDGGRAWMLVLLTKNQTLYHIAVGLSSYLFSVELASLNSAHHSCSTVAWDKLQHQMQAAFQALNHSLQESARQGMEDNLLHHAGLMESIVQLVNMEVVMAHCEDWQVHLDAVIRLFEQIFQHHGMLDGYPRLDLLLEKIGQYTWKLDAPRPPETTIRTAEQNSVLFFISLVLVYDILGSTSTGQAPRLQAYHPALLDVDQSPHSAGSSSLSIALDTIIGCENWVMVLIGETAALHAWKKQCRTESRLSMMELATKAHLIEGRLQEGIHRLEAAISPTGAMGRYRYLHRGTDTRLVTLIWAYATHAYLHVTVSGWQVHNIDVRRSVGRVIELLTMLPDPAGLRATVWPFCLAGCLATVEEEQMFRDMASASASGSLGNFSGLRMVLNLLEKVWVMREEASSMDWDLSVCFGVLDYPAFLV</sequence>
<evidence type="ECO:0000256" key="5">
    <source>
        <dbReference type="ARBA" id="ARBA00023242"/>
    </source>
</evidence>
<dbReference type="PANTHER" id="PTHR37534">
    <property type="entry name" value="TRANSCRIPTIONAL ACTIVATOR PROTEIN UGA3"/>
    <property type="match status" value="1"/>
</dbReference>
<protein>
    <recommendedName>
        <fullName evidence="7">Zn(2)-C6 fungal-type domain-containing protein</fullName>
    </recommendedName>
</protein>
<dbReference type="GO" id="GO:0009893">
    <property type="term" value="P:positive regulation of metabolic process"/>
    <property type="evidence" value="ECO:0007669"/>
    <property type="project" value="UniProtKB-ARBA"/>
</dbReference>
<dbReference type="GO" id="GO:0005634">
    <property type="term" value="C:nucleus"/>
    <property type="evidence" value="ECO:0007669"/>
    <property type="project" value="UniProtKB-SubCell"/>
</dbReference>
<name>A0AAD4CK75_ASPNN</name>
<dbReference type="GO" id="GO:0008270">
    <property type="term" value="F:zinc ion binding"/>
    <property type="evidence" value="ECO:0007669"/>
    <property type="project" value="InterPro"/>
</dbReference>
<feature type="compositionally biased region" description="Low complexity" evidence="6">
    <location>
        <begin position="140"/>
        <end position="156"/>
    </location>
</feature>
<evidence type="ECO:0000256" key="6">
    <source>
        <dbReference type="SAM" id="MobiDB-lite"/>
    </source>
</evidence>
<keyword evidence="5" id="KW-0539">Nucleus</keyword>
<dbReference type="SUPFAM" id="SSF57701">
    <property type="entry name" value="Zn2/Cys6 DNA-binding domain"/>
    <property type="match status" value="1"/>
</dbReference>
<evidence type="ECO:0000313" key="9">
    <source>
        <dbReference type="Proteomes" id="UP001194746"/>
    </source>
</evidence>
<reference evidence="8" key="2">
    <citation type="submission" date="2020-02" db="EMBL/GenBank/DDBJ databases">
        <authorList>
            <person name="Gilchrist C.L.M."/>
            <person name="Chooi Y.-H."/>
        </authorList>
    </citation>
    <scope>NUCLEOTIDE SEQUENCE</scope>
    <source>
        <strain evidence="8">MST-FP2251</strain>
    </source>
</reference>
<evidence type="ECO:0000313" key="8">
    <source>
        <dbReference type="EMBL" id="KAF9888045.1"/>
    </source>
</evidence>
<comment type="caution">
    <text evidence="8">The sequence shown here is derived from an EMBL/GenBank/DDBJ whole genome shotgun (WGS) entry which is preliminary data.</text>
</comment>
<feature type="compositionally biased region" description="Polar residues" evidence="6">
    <location>
        <begin position="158"/>
        <end position="170"/>
    </location>
</feature>
<keyword evidence="9" id="KW-1185">Reference proteome</keyword>
<feature type="region of interest" description="Disordered" evidence="6">
    <location>
        <begin position="96"/>
        <end position="174"/>
    </location>
</feature>
<dbReference type="GO" id="GO:0000981">
    <property type="term" value="F:DNA-binding transcription factor activity, RNA polymerase II-specific"/>
    <property type="evidence" value="ECO:0007669"/>
    <property type="project" value="InterPro"/>
</dbReference>
<dbReference type="EMBL" id="VCAU01000052">
    <property type="protein sequence ID" value="KAF9888045.1"/>
    <property type="molecule type" value="Genomic_DNA"/>
</dbReference>
<comment type="subcellular location">
    <subcellularLocation>
        <location evidence="1">Nucleus</location>
    </subcellularLocation>
</comment>
<dbReference type="InterPro" id="IPR021858">
    <property type="entry name" value="Fun_TF"/>
</dbReference>
<dbReference type="Pfam" id="PF00172">
    <property type="entry name" value="Zn_clus"/>
    <property type="match status" value="1"/>
</dbReference>
<evidence type="ECO:0000259" key="7">
    <source>
        <dbReference type="PROSITE" id="PS50048"/>
    </source>
</evidence>
<dbReference type="PROSITE" id="PS50048">
    <property type="entry name" value="ZN2_CY6_FUNGAL_2"/>
    <property type="match status" value="1"/>
</dbReference>
<feature type="compositionally biased region" description="Polar residues" evidence="6">
    <location>
        <begin position="96"/>
        <end position="139"/>
    </location>
</feature>
<feature type="domain" description="Zn(2)-C6 fungal-type" evidence="7">
    <location>
        <begin position="10"/>
        <end position="38"/>
    </location>
</feature>
<dbReference type="AlphaFoldDB" id="A0AAD4CK75"/>
<dbReference type="Pfam" id="PF11951">
    <property type="entry name" value="Fungal_trans_2"/>
    <property type="match status" value="1"/>
</dbReference>